<dbReference type="CDD" id="cd06445">
    <property type="entry name" value="ATase"/>
    <property type="match status" value="1"/>
</dbReference>
<comment type="catalytic activity">
    <reaction evidence="6">
        <text>a 6-O-methyl-2'-deoxyguanosine in DNA + L-cysteinyl-[protein] = S-methyl-L-cysteinyl-[protein] + a 2'-deoxyguanosine in DNA</text>
        <dbReference type="Rhea" id="RHEA:24000"/>
        <dbReference type="Rhea" id="RHEA-COMP:10131"/>
        <dbReference type="Rhea" id="RHEA-COMP:10132"/>
        <dbReference type="Rhea" id="RHEA-COMP:11367"/>
        <dbReference type="Rhea" id="RHEA-COMP:11368"/>
        <dbReference type="ChEBI" id="CHEBI:29950"/>
        <dbReference type="ChEBI" id="CHEBI:82612"/>
        <dbReference type="ChEBI" id="CHEBI:85445"/>
        <dbReference type="ChEBI" id="CHEBI:85448"/>
        <dbReference type="EC" id="2.1.1.63"/>
    </reaction>
</comment>
<evidence type="ECO:0000256" key="3">
    <source>
        <dbReference type="ARBA" id="ARBA00022679"/>
    </source>
</evidence>
<dbReference type="PANTHER" id="PTHR10815:SF13">
    <property type="entry name" value="METHYLATED-DNA--PROTEIN-CYSTEINE METHYLTRANSFERASE"/>
    <property type="match status" value="1"/>
</dbReference>
<evidence type="ECO:0000256" key="6">
    <source>
        <dbReference type="ARBA" id="ARBA00049348"/>
    </source>
</evidence>
<dbReference type="Proteomes" id="UP000326500">
    <property type="component" value="Unassembled WGS sequence"/>
</dbReference>
<accession>A0A1G8Y2H9</accession>
<dbReference type="InterPro" id="IPR036217">
    <property type="entry name" value="MethylDNA_cys_MeTrfase_DNAb"/>
</dbReference>
<dbReference type="STRING" id="2200.GCA_001571405_00473"/>
<dbReference type="InterPro" id="IPR001497">
    <property type="entry name" value="MethylDNA_cys_MeTrfase_AS"/>
</dbReference>
<evidence type="ECO:0000256" key="1">
    <source>
        <dbReference type="ARBA" id="ARBA00001286"/>
    </source>
</evidence>
<dbReference type="RefSeq" id="WP_066954958.1">
    <property type="nucleotide sequence ID" value="NZ_BCNX01000004.1"/>
</dbReference>
<comment type="catalytic activity">
    <reaction evidence="1">
        <text>a 4-O-methyl-thymidine in DNA + L-cysteinyl-[protein] = a thymidine in DNA + S-methyl-L-cysteinyl-[protein]</text>
        <dbReference type="Rhea" id="RHEA:53428"/>
        <dbReference type="Rhea" id="RHEA-COMP:10131"/>
        <dbReference type="Rhea" id="RHEA-COMP:10132"/>
        <dbReference type="Rhea" id="RHEA-COMP:13555"/>
        <dbReference type="Rhea" id="RHEA-COMP:13556"/>
        <dbReference type="ChEBI" id="CHEBI:29950"/>
        <dbReference type="ChEBI" id="CHEBI:82612"/>
        <dbReference type="ChEBI" id="CHEBI:137386"/>
        <dbReference type="ChEBI" id="CHEBI:137387"/>
        <dbReference type="EC" id="2.1.1.63"/>
    </reaction>
</comment>
<dbReference type="Gene3D" id="1.10.10.10">
    <property type="entry name" value="Winged helix-like DNA-binding domain superfamily/Winged helix DNA-binding domain"/>
    <property type="match status" value="1"/>
</dbReference>
<dbReference type="InterPro" id="IPR036388">
    <property type="entry name" value="WH-like_DNA-bd_sf"/>
</dbReference>
<keyword evidence="2 8" id="KW-0489">Methyltransferase</keyword>
<dbReference type="PROSITE" id="PS00374">
    <property type="entry name" value="MGMT"/>
    <property type="match status" value="1"/>
</dbReference>
<keyword evidence="3 8" id="KW-0808">Transferase</keyword>
<dbReference type="GO" id="GO:0006281">
    <property type="term" value="P:DNA repair"/>
    <property type="evidence" value="ECO:0007669"/>
    <property type="project" value="UniProtKB-KW"/>
</dbReference>
<proteinExistence type="predicted"/>
<dbReference type="GO" id="GO:0003908">
    <property type="term" value="F:methylated-DNA-[protein]-cysteine S-methyltransferase activity"/>
    <property type="evidence" value="ECO:0007669"/>
    <property type="project" value="UniProtKB-EC"/>
</dbReference>
<gene>
    <name evidence="8" type="ORF">SAMN04488571_102185</name>
</gene>
<evidence type="ECO:0000256" key="4">
    <source>
        <dbReference type="ARBA" id="ARBA00022763"/>
    </source>
</evidence>
<evidence type="ECO:0000313" key="8">
    <source>
        <dbReference type="EMBL" id="SDJ96996.1"/>
    </source>
</evidence>
<evidence type="ECO:0000313" key="9">
    <source>
        <dbReference type="Proteomes" id="UP000326500"/>
    </source>
</evidence>
<protein>
    <submittedName>
        <fullName evidence="8">Methylated-DNA-[protein]-cysteine S-methyltransferase</fullName>
    </submittedName>
</protein>
<sequence length="156" mass="16815">MAILTGSCRFGLWYVHVAWQGDLVYRVRFAPTGVPGPVPEVILRYCAGQPADPTSLRSIATEGDSTFARIYRAVCAVPYGETVTYGDIARVVGTAPRAVGSAMARNPTPLVVPCHRVVAKTGLGGFSPDLSIKEALLEMERRVSGRSTPQRRGVNR</sequence>
<dbReference type="NCBIfam" id="TIGR00589">
    <property type="entry name" value="ogt"/>
    <property type="match status" value="1"/>
</dbReference>
<reference evidence="8 9" key="1">
    <citation type="submission" date="2016-10" db="EMBL/GenBank/DDBJ databases">
        <authorList>
            <person name="Varghese N."/>
            <person name="Submissions S."/>
        </authorList>
    </citation>
    <scope>NUCLEOTIDE SEQUENCE [LARGE SCALE GENOMIC DNA]</scope>
    <source>
        <strain evidence="8 9">DSM 2373</strain>
    </source>
</reference>
<keyword evidence="9" id="KW-1185">Reference proteome</keyword>
<dbReference type="GO" id="GO:0032259">
    <property type="term" value="P:methylation"/>
    <property type="evidence" value="ECO:0007669"/>
    <property type="project" value="UniProtKB-KW"/>
</dbReference>
<dbReference type="OrthoDB" id="372118at2157"/>
<feature type="domain" description="Methylated-DNA-[protein]-cysteine S-methyltransferase DNA binding" evidence="7">
    <location>
        <begin position="67"/>
        <end position="141"/>
    </location>
</feature>
<dbReference type="PANTHER" id="PTHR10815">
    <property type="entry name" value="METHYLATED-DNA--PROTEIN-CYSTEINE METHYLTRANSFERASE"/>
    <property type="match status" value="1"/>
</dbReference>
<name>A0A1G8Y2H9_9EURY</name>
<dbReference type="InterPro" id="IPR014048">
    <property type="entry name" value="MethylDNA_cys_MeTrfase_DNA-bd"/>
</dbReference>
<evidence type="ECO:0000256" key="5">
    <source>
        <dbReference type="ARBA" id="ARBA00023204"/>
    </source>
</evidence>
<keyword evidence="4" id="KW-0227">DNA damage</keyword>
<evidence type="ECO:0000259" key="7">
    <source>
        <dbReference type="Pfam" id="PF01035"/>
    </source>
</evidence>
<evidence type="ECO:0000256" key="2">
    <source>
        <dbReference type="ARBA" id="ARBA00022603"/>
    </source>
</evidence>
<keyword evidence="5" id="KW-0234">DNA repair</keyword>
<dbReference type="SUPFAM" id="SSF46767">
    <property type="entry name" value="Methylated DNA-protein cysteine methyltransferase, C-terminal domain"/>
    <property type="match status" value="1"/>
</dbReference>
<dbReference type="EMBL" id="FNFT01000002">
    <property type="protein sequence ID" value="SDJ96996.1"/>
    <property type="molecule type" value="Genomic_DNA"/>
</dbReference>
<organism evidence="8 9">
    <name type="scientific">Methanoculleus thermophilus</name>
    <dbReference type="NCBI Taxonomy" id="2200"/>
    <lineage>
        <taxon>Archaea</taxon>
        <taxon>Methanobacteriati</taxon>
        <taxon>Methanobacteriota</taxon>
        <taxon>Stenosarchaea group</taxon>
        <taxon>Methanomicrobia</taxon>
        <taxon>Methanomicrobiales</taxon>
        <taxon>Methanomicrobiaceae</taxon>
        <taxon>Methanoculleus</taxon>
    </lineage>
</organism>
<dbReference type="AlphaFoldDB" id="A0A1G8Y2H9"/>
<dbReference type="Pfam" id="PF01035">
    <property type="entry name" value="DNA_binding_1"/>
    <property type="match status" value="1"/>
</dbReference>